<evidence type="ECO:0000256" key="4">
    <source>
        <dbReference type="ARBA" id="ARBA00023128"/>
    </source>
</evidence>
<dbReference type="InterPro" id="IPR036013">
    <property type="entry name" value="Band_7/SPFH_dom_sf"/>
</dbReference>
<name>A0A0D2WI40_CAPO3</name>
<evidence type="ECO:0000259" key="8">
    <source>
        <dbReference type="SMART" id="SM00244"/>
    </source>
</evidence>
<dbReference type="Proteomes" id="UP000008743">
    <property type="component" value="Unassembled WGS sequence"/>
</dbReference>
<evidence type="ECO:0000256" key="1">
    <source>
        <dbReference type="ARBA" id="ARBA00004273"/>
    </source>
</evidence>
<dbReference type="SMART" id="SM00244">
    <property type="entry name" value="PHB"/>
    <property type="match status" value="1"/>
</dbReference>
<reference evidence="10" key="1">
    <citation type="submission" date="2011-02" db="EMBL/GenBank/DDBJ databases">
        <title>The Genome Sequence of Capsaspora owczarzaki ATCC 30864.</title>
        <authorList>
            <person name="Russ C."/>
            <person name="Cuomo C."/>
            <person name="Burger G."/>
            <person name="Gray M.W."/>
            <person name="Holland P.W.H."/>
            <person name="King N."/>
            <person name="Lang F.B.F."/>
            <person name="Roger A.J."/>
            <person name="Ruiz-Trillo I."/>
            <person name="Young S.K."/>
            <person name="Zeng Q."/>
            <person name="Gargeya S."/>
            <person name="Alvarado L."/>
            <person name="Berlin A."/>
            <person name="Chapman S.B."/>
            <person name="Chen Z."/>
            <person name="Freedman E."/>
            <person name="Gellesch M."/>
            <person name="Goldberg J."/>
            <person name="Griggs A."/>
            <person name="Gujja S."/>
            <person name="Heilman E."/>
            <person name="Heiman D."/>
            <person name="Howarth C."/>
            <person name="Mehta T."/>
            <person name="Neiman D."/>
            <person name="Pearson M."/>
            <person name="Roberts A."/>
            <person name="Saif S."/>
            <person name="Shea T."/>
            <person name="Shenoy N."/>
            <person name="Sisk P."/>
            <person name="Stolte C."/>
            <person name="Sykes S."/>
            <person name="White J."/>
            <person name="Yandava C."/>
            <person name="Haas B."/>
            <person name="Nusbaum C."/>
            <person name="Birren B."/>
        </authorList>
    </citation>
    <scope>NUCLEOTIDE SEQUENCE</scope>
    <source>
        <strain evidence="10">ATCC 30864</strain>
    </source>
</reference>
<evidence type="ECO:0000256" key="2">
    <source>
        <dbReference type="ARBA" id="ARBA00009658"/>
    </source>
</evidence>
<dbReference type="EMBL" id="KE346360">
    <property type="protein sequence ID" value="KJE89455.1"/>
    <property type="molecule type" value="Genomic_DNA"/>
</dbReference>
<protein>
    <recommendedName>
        <fullName evidence="6">Prohibitin</fullName>
    </recommendedName>
</protein>
<comment type="similarity">
    <text evidence="2 6">Belongs to the prohibitin family.</text>
</comment>
<keyword evidence="4" id="KW-0496">Mitochondrion</keyword>
<dbReference type="PRINTS" id="PR00679">
    <property type="entry name" value="PROHIBITIN"/>
</dbReference>
<dbReference type="STRING" id="595528.A0A0D2WI40"/>
<feature type="domain" description="Band 7" evidence="8">
    <location>
        <begin position="74"/>
        <end position="235"/>
    </location>
</feature>
<gene>
    <name evidence="9" type="ORF">CAOG_000919</name>
</gene>
<dbReference type="SUPFAM" id="SSF117892">
    <property type="entry name" value="Band 7/SPFH domain"/>
    <property type="match status" value="1"/>
</dbReference>
<evidence type="ECO:0000256" key="5">
    <source>
        <dbReference type="ARBA" id="ARBA00023136"/>
    </source>
</evidence>
<organism evidence="9 10">
    <name type="scientific">Capsaspora owczarzaki (strain ATCC 30864)</name>
    <dbReference type="NCBI Taxonomy" id="595528"/>
    <lineage>
        <taxon>Eukaryota</taxon>
        <taxon>Filasterea</taxon>
        <taxon>Capsaspora</taxon>
    </lineage>
</organism>
<dbReference type="eggNOG" id="KOG3090">
    <property type="taxonomic scope" value="Eukaryota"/>
</dbReference>
<dbReference type="PANTHER" id="PTHR23222">
    <property type="entry name" value="PROHIBITIN"/>
    <property type="match status" value="1"/>
</dbReference>
<evidence type="ECO:0000313" key="10">
    <source>
        <dbReference type="Proteomes" id="UP000008743"/>
    </source>
</evidence>
<dbReference type="PhylomeDB" id="A0A0D2WI40"/>
<dbReference type="PANTHER" id="PTHR23222:SF1">
    <property type="entry name" value="PROHIBITIN-2"/>
    <property type="match status" value="1"/>
</dbReference>
<keyword evidence="10" id="KW-1185">Reference proteome</keyword>
<keyword evidence="5" id="KW-0472">Membrane</keyword>
<evidence type="ECO:0000256" key="7">
    <source>
        <dbReference type="SAM" id="MobiDB-lite"/>
    </source>
</evidence>
<sequence length="328" mass="36717">MSYSPPHNHAVRQKTQTRFHDERNWARPHSTSNHHHFFIIIMAGAARMLSSRFAGGAAGTLFLGAGALWGLSESVYTVDQGHRAIIFSRLGGVKDEVYAEGLHFKVPWFHHPIDFDVRSKPHRITSLTGSKDLQMVNITIRVLSRPNVNQLATVFRQLGPDADERVLPSIVNETLKSVVARFNASQLITQREKVSRLIAQQLIDRATDFNIVIDDVSITDLGFSREYSSAVEAKQVAQQEAQRAQFIVEKAKQDRQEKIVKAEGEAAAAKMVGVAIQKNPGFLQLRRIEAAREIAESIAQSPNRVYLEADTLMLNVFSENDKPTGKRK</sequence>
<dbReference type="Gene3D" id="3.30.479.30">
    <property type="entry name" value="Band 7 domain"/>
    <property type="match status" value="1"/>
</dbReference>
<dbReference type="InParanoid" id="A0A0D2WI40"/>
<dbReference type="GO" id="GO:0005743">
    <property type="term" value="C:mitochondrial inner membrane"/>
    <property type="evidence" value="ECO:0007669"/>
    <property type="project" value="UniProtKB-SubCell"/>
</dbReference>
<comment type="subcellular location">
    <subcellularLocation>
        <location evidence="1 6">Mitochondrion inner membrane</location>
    </subcellularLocation>
</comment>
<dbReference type="CDD" id="cd03401">
    <property type="entry name" value="SPFH_prohibitin"/>
    <property type="match status" value="1"/>
</dbReference>
<dbReference type="InterPro" id="IPR000163">
    <property type="entry name" value="Prohibitin"/>
</dbReference>
<dbReference type="FunFam" id="3.30.479.30:FF:000001">
    <property type="entry name" value="Prohibitin 2"/>
    <property type="match status" value="1"/>
</dbReference>
<dbReference type="InterPro" id="IPR001107">
    <property type="entry name" value="Band_7"/>
</dbReference>
<accession>A0A0D2WI40</accession>
<dbReference type="FunCoup" id="A0A0D2WI40">
    <property type="interactions" value="506"/>
</dbReference>
<dbReference type="OrthoDB" id="275637at2759"/>
<evidence type="ECO:0000256" key="3">
    <source>
        <dbReference type="ARBA" id="ARBA00022792"/>
    </source>
</evidence>
<evidence type="ECO:0000313" key="9">
    <source>
        <dbReference type="EMBL" id="KJE89455.1"/>
    </source>
</evidence>
<evidence type="ECO:0000256" key="6">
    <source>
        <dbReference type="RuleBase" id="RU366048"/>
    </source>
</evidence>
<dbReference type="Pfam" id="PF01145">
    <property type="entry name" value="Band_7"/>
    <property type="match status" value="1"/>
</dbReference>
<dbReference type="AlphaFoldDB" id="A0A0D2WI40"/>
<proteinExistence type="inferred from homology"/>
<feature type="region of interest" description="Disordered" evidence="7">
    <location>
        <begin position="1"/>
        <end position="29"/>
    </location>
</feature>
<dbReference type="GO" id="GO:0007005">
    <property type="term" value="P:mitochondrion organization"/>
    <property type="evidence" value="ECO:0007669"/>
    <property type="project" value="TreeGrafter"/>
</dbReference>
<keyword evidence="3 6" id="KW-0999">Mitochondrion inner membrane</keyword>